<evidence type="ECO:0000259" key="2">
    <source>
        <dbReference type="Pfam" id="PF07127"/>
    </source>
</evidence>
<proteinExistence type="evidence at transcript level"/>
<dbReference type="GO" id="GO:0046872">
    <property type="term" value="F:metal ion binding"/>
    <property type="evidence" value="ECO:0007669"/>
    <property type="project" value="InterPro"/>
</dbReference>
<dbReference type="AlphaFoldDB" id="I3SIN9"/>
<sequence length="65" mass="7565">MAETLKFIYIVILLVSLCLVVIDGFRTYKECKSASDCYTIYRRAFYGSMRCVKGFCKHLKDVKLI</sequence>
<feature type="transmembrane region" description="Helical" evidence="1">
    <location>
        <begin position="6"/>
        <end position="25"/>
    </location>
</feature>
<feature type="domain" description="Late nodulin" evidence="2">
    <location>
        <begin position="1"/>
        <end position="57"/>
    </location>
</feature>
<organism evidence="3">
    <name type="scientific">Medicago truncatula</name>
    <name type="common">Barrel medic</name>
    <name type="synonym">Medicago tribuloides</name>
    <dbReference type="NCBI Taxonomy" id="3880"/>
    <lineage>
        <taxon>Eukaryota</taxon>
        <taxon>Viridiplantae</taxon>
        <taxon>Streptophyta</taxon>
        <taxon>Embryophyta</taxon>
        <taxon>Tracheophyta</taxon>
        <taxon>Spermatophyta</taxon>
        <taxon>Magnoliopsida</taxon>
        <taxon>eudicotyledons</taxon>
        <taxon>Gunneridae</taxon>
        <taxon>Pentapetalae</taxon>
        <taxon>rosids</taxon>
        <taxon>fabids</taxon>
        <taxon>Fabales</taxon>
        <taxon>Fabaceae</taxon>
        <taxon>Papilionoideae</taxon>
        <taxon>50 kb inversion clade</taxon>
        <taxon>NPAAA clade</taxon>
        <taxon>Hologalegina</taxon>
        <taxon>IRL clade</taxon>
        <taxon>Trifolieae</taxon>
        <taxon>Medicago</taxon>
    </lineage>
</organism>
<accession>I3SIN9</accession>
<dbReference type="Proteomes" id="UP000265566">
    <property type="component" value="Chromosome 7"/>
</dbReference>
<keyword evidence="1" id="KW-0812">Transmembrane</keyword>
<protein>
    <submittedName>
        <fullName evidence="4">Putative Late nodulin</fullName>
    </submittedName>
</protein>
<reference evidence="3" key="1">
    <citation type="submission" date="2012-05" db="EMBL/GenBank/DDBJ databases">
        <authorList>
            <person name="Krishnakumar V."/>
            <person name="Cheung F."/>
            <person name="Xiao Y."/>
            <person name="Chan A."/>
            <person name="Moskal W.A."/>
            <person name="Town C.D."/>
        </authorList>
    </citation>
    <scope>NUCLEOTIDE SEQUENCE</scope>
</reference>
<dbReference type="InterPro" id="IPR009810">
    <property type="entry name" value="Nodulin_late_dom"/>
</dbReference>
<dbReference type="Gramene" id="rna38605">
    <property type="protein sequence ID" value="RHN44482.1"/>
    <property type="gene ID" value="gene38605"/>
</dbReference>
<dbReference type="EMBL" id="PSQE01000007">
    <property type="protein sequence ID" value="RHN44482.1"/>
    <property type="molecule type" value="Genomic_DNA"/>
</dbReference>
<evidence type="ECO:0000256" key="1">
    <source>
        <dbReference type="SAM" id="Phobius"/>
    </source>
</evidence>
<evidence type="ECO:0000313" key="3">
    <source>
        <dbReference type="EMBL" id="AFK40131.1"/>
    </source>
</evidence>
<evidence type="ECO:0000313" key="4">
    <source>
        <dbReference type="EMBL" id="RHN44482.1"/>
    </source>
</evidence>
<dbReference type="EMBL" id="BT140336">
    <property type="protein sequence ID" value="AFK40131.1"/>
    <property type="molecule type" value="mRNA"/>
</dbReference>
<reference evidence="4" key="2">
    <citation type="journal article" date="2018" name="Nat. Plants">
        <title>Whole-genome landscape of Medicago truncatula symbiotic genes.</title>
        <authorList>
            <person name="Pecrix Y."/>
            <person name="Gamas P."/>
            <person name="Carrere S."/>
        </authorList>
    </citation>
    <scope>NUCLEOTIDE SEQUENCE</scope>
    <source>
        <tissue evidence="4">Leaves</tissue>
    </source>
</reference>
<keyword evidence="1" id="KW-0472">Membrane</keyword>
<keyword evidence="1" id="KW-1133">Transmembrane helix</keyword>
<gene>
    <name evidence="4" type="ORF">MtrunA17_Chr7g0219911</name>
</gene>
<dbReference type="Pfam" id="PF07127">
    <property type="entry name" value="Nodulin_late"/>
    <property type="match status" value="1"/>
</dbReference>
<name>I3SIN9_MEDTR</name>